<accession>A0A848H262</accession>
<dbReference type="AlphaFoldDB" id="A0A848H262"/>
<dbReference type="InterPro" id="IPR001279">
    <property type="entry name" value="Metallo-B-lactamas"/>
</dbReference>
<dbReference type="GO" id="GO:0008270">
    <property type="term" value="F:zinc ion binding"/>
    <property type="evidence" value="ECO:0007669"/>
    <property type="project" value="InterPro"/>
</dbReference>
<dbReference type="InterPro" id="IPR024884">
    <property type="entry name" value="NAPE-PLD"/>
</dbReference>
<dbReference type="PANTHER" id="PTHR15032">
    <property type="entry name" value="N-ACYL-PHOSPHATIDYLETHANOLAMINE-HYDROLYZING PHOSPHOLIPASE D"/>
    <property type="match status" value="1"/>
</dbReference>
<feature type="domain" description="Metallo-beta-lactamase" evidence="1">
    <location>
        <begin position="86"/>
        <end position="282"/>
    </location>
</feature>
<organism evidence="2 3">
    <name type="scientific">Chitinophaga fulva</name>
    <dbReference type="NCBI Taxonomy" id="2728842"/>
    <lineage>
        <taxon>Bacteria</taxon>
        <taxon>Pseudomonadati</taxon>
        <taxon>Bacteroidota</taxon>
        <taxon>Chitinophagia</taxon>
        <taxon>Chitinophagales</taxon>
        <taxon>Chitinophagaceae</taxon>
        <taxon>Chitinophaga</taxon>
    </lineage>
</organism>
<dbReference type="GO" id="GO:0070290">
    <property type="term" value="F:N-acylphosphatidylethanolamine-specific phospholipase D activity"/>
    <property type="evidence" value="ECO:0007669"/>
    <property type="project" value="InterPro"/>
</dbReference>
<sequence>MTTRERILQSRNFKDGAFQNLAPTPMKSEDISYFGMLKQALRRPGNVRPPKTLPSVKAPLRAVAGYKPVITWFGHSSYLIQINGLNILVDPVFSGNASPMPFTVKAFPGSNGYSAADMPSIDILIVTHNHYDHLDKKTITALLPSTKAVYTALGVGQDLMACGSHADGKITEMDWWDTIHLSDELSLTATPARHFSGRGLKRGGSLWTSFVFHLYGYTLFLGGDSGYGDHFKEIGKVYGPFDLAILECGQYDDAWPYIHMKPEEVVQAAMDLDAKVLMPVHWAKFALANHPWDEPPARVTAAAATEGLAVTTPMIGEQVIVGESYPHLQWWHL</sequence>
<keyword evidence="2" id="KW-0378">Hydrolase</keyword>
<dbReference type="Proteomes" id="UP000583266">
    <property type="component" value="Unassembled WGS sequence"/>
</dbReference>
<gene>
    <name evidence="2" type="ORF">HHL17_32235</name>
</gene>
<name>A0A848H262_9BACT</name>
<evidence type="ECO:0000313" key="2">
    <source>
        <dbReference type="EMBL" id="NML41898.1"/>
    </source>
</evidence>
<comment type="caution">
    <text evidence="2">The sequence shown here is derived from an EMBL/GenBank/DDBJ whole genome shotgun (WGS) entry which is preliminary data.</text>
</comment>
<dbReference type="InterPro" id="IPR036866">
    <property type="entry name" value="RibonucZ/Hydroxyglut_hydro"/>
</dbReference>
<reference evidence="2 3" key="1">
    <citation type="submission" date="2020-04" db="EMBL/GenBank/DDBJ databases">
        <title>Chitinophaga sp. G-6-1-13 sp. nov., isolated from soil.</title>
        <authorList>
            <person name="Dahal R.H."/>
            <person name="Chaudhary D.K."/>
        </authorList>
    </citation>
    <scope>NUCLEOTIDE SEQUENCE [LARGE SCALE GENOMIC DNA]</scope>
    <source>
        <strain evidence="2 3">G-6-1-13</strain>
    </source>
</reference>
<dbReference type="Pfam" id="PF12706">
    <property type="entry name" value="Lactamase_B_2"/>
    <property type="match status" value="1"/>
</dbReference>
<protein>
    <submittedName>
        <fullName evidence="2">MBL fold metallo-hydrolase</fullName>
    </submittedName>
</protein>
<evidence type="ECO:0000259" key="1">
    <source>
        <dbReference type="Pfam" id="PF12706"/>
    </source>
</evidence>
<dbReference type="SUPFAM" id="SSF56281">
    <property type="entry name" value="Metallo-hydrolase/oxidoreductase"/>
    <property type="match status" value="1"/>
</dbReference>
<evidence type="ECO:0000313" key="3">
    <source>
        <dbReference type="Proteomes" id="UP000583266"/>
    </source>
</evidence>
<dbReference type="Gene3D" id="3.60.15.10">
    <property type="entry name" value="Ribonuclease Z/Hydroxyacylglutathione hydrolase-like"/>
    <property type="match status" value="1"/>
</dbReference>
<keyword evidence="3" id="KW-1185">Reference proteome</keyword>
<proteinExistence type="predicted"/>
<dbReference type="PANTHER" id="PTHR15032:SF4">
    <property type="entry name" value="N-ACYL-PHOSPHATIDYLETHANOLAMINE-HYDROLYZING PHOSPHOLIPASE D"/>
    <property type="match status" value="1"/>
</dbReference>
<dbReference type="PIRSF" id="PIRSF038896">
    <property type="entry name" value="NAPE-PLD"/>
    <property type="match status" value="1"/>
</dbReference>
<dbReference type="GO" id="GO:0005737">
    <property type="term" value="C:cytoplasm"/>
    <property type="evidence" value="ECO:0007669"/>
    <property type="project" value="TreeGrafter"/>
</dbReference>
<dbReference type="EMBL" id="JABBGC010000004">
    <property type="protein sequence ID" value="NML41898.1"/>
    <property type="molecule type" value="Genomic_DNA"/>
</dbReference>